<dbReference type="KEGG" id="pvp:111745592"/>
<organism evidence="2 3">
    <name type="scientific">Pteropus vampyrus</name>
    <name type="common">Large flying fox</name>
    <dbReference type="NCBI Taxonomy" id="132908"/>
    <lineage>
        <taxon>Eukaryota</taxon>
        <taxon>Metazoa</taxon>
        <taxon>Chordata</taxon>
        <taxon>Craniata</taxon>
        <taxon>Vertebrata</taxon>
        <taxon>Euteleostomi</taxon>
        <taxon>Mammalia</taxon>
        <taxon>Eutheria</taxon>
        <taxon>Laurasiatheria</taxon>
        <taxon>Chiroptera</taxon>
        <taxon>Yinpterochiroptera</taxon>
        <taxon>Pteropodoidea</taxon>
        <taxon>Pteropodidae</taxon>
        <taxon>Pteropodinae</taxon>
        <taxon>Pteropus</taxon>
    </lineage>
</organism>
<dbReference type="GeneID" id="111745592"/>
<protein>
    <submittedName>
        <fullName evidence="3">Uncharacterized protein LOC111745592</fullName>
    </submittedName>
</protein>
<proteinExistence type="predicted"/>
<dbReference type="AlphaFoldDB" id="A0A6P6CXS4"/>
<gene>
    <name evidence="3" type="primary">LOC111745592</name>
</gene>
<feature type="region of interest" description="Disordered" evidence="1">
    <location>
        <begin position="1"/>
        <end position="41"/>
    </location>
</feature>
<name>A0A6P6CXS4_PTEVA</name>
<evidence type="ECO:0000313" key="3">
    <source>
        <dbReference type="RefSeq" id="XP_023392319.1"/>
    </source>
</evidence>
<dbReference type="RefSeq" id="XP_023392319.1">
    <property type="nucleotide sequence ID" value="XM_023536551.1"/>
</dbReference>
<feature type="region of interest" description="Disordered" evidence="1">
    <location>
        <begin position="115"/>
        <end position="147"/>
    </location>
</feature>
<reference evidence="3" key="1">
    <citation type="submission" date="2025-08" db="UniProtKB">
        <authorList>
            <consortium name="RefSeq"/>
        </authorList>
    </citation>
    <scope>IDENTIFICATION</scope>
    <source>
        <tissue evidence="3">Kidney</tissue>
    </source>
</reference>
<evidence type="ECO:0000256" key="1">
    <source>
        <dbReference type="SAM" id="MobiDB-lite"/>
    </source>
</evidence>
<dbReference type="Proteomes" id="UP000515202">
    <property type="component" value="Unplaced"/>
</dbReference>
<accession>A0A6P6CXS4</accession>
<sequence length="282" mass="30429">MAVPPVRSGARETKWTTHHGKLRRPGQEARSSPRPFSADSISKRQDLCTEFVIALMVTAGGRLLPRLQEPPAFVSGPRKVRVGAIPWPGPVLEQFSWSQAVPRPRHFLPPRSLEARTSLSHPRSPRLCQGPADGGRGAPSGQREEATNSVVLCGAHSSGPAAGRGHVVTRDIPSWPVPRPARAEQASLGKWLQTSDCFLIRTRSLGKTECRGGSSAYDPSSSLRPQVPPPLPSPLPTSQIILGQDDSAGKTLRSLTRRGPHTVHRYMKPNSGEEMAAVTAIT</sequence>
<evidence type="ECO:0000313" key="2">
    <source>
        <dbReference type="Proteomes" id="UP000515202"/>
    </source>
</evidence>
<feature type="region of interest" description="Disordered" evidence="1">
    <location>
        <begin position="209"/>
        <end position="234"/>
    </location>
</feature>
<keyword evidence="2" id="KW-1185">Reference proteome</keyword>